<evidence type="ECO:0000313" key="2">
    <source>
        <dbReference type="Proteomes" id="UP001164743"/>
    </source>
</evidence>
<dbReference type="EMBL" id="CP110427">
    <property type="protein sequence ID" value="WAQ86314.1"/>
    <property type="molecule type" value="Genomic_DNA"/>
</dbReference>
<gene>
    <name evidence="1" type="ORF">PtA15_7A40</name>
</gene>
<evidence type="ECO:0000313" key="1">
    <source>
        <dbReference type="EMBL" id="WAQ86314.1"/>
    </source>
</evidence>
<protein>
    <submittedName>
        <fullName evidence="1">Uncharacterized protein</fullName>
    </submittedName>
</protein>
<organism evidence="1 2">
    <name type="scientific">Puccinia triticina</name>
    <dbReference type="NCBI Taxonomy" id="208348"/>
    <lineage>
        <taxon>Eukaryota</taxon>
        <taxon>Fungi</taxon>
        <taxon>Dikarya</taxon>
        <taxon>Basidiomycota</taxon>
        <taxon>Pucciniomycotina</taxon>
        <taxon>Pucciniomycetes</taxon>
        <taxon>Pucciniales</taxon>
        <taxon>Pucciniaceae</taxon>
        <taxon>Puccinia</taxon>
    </lineage>
</organism>
<keyword evidence="2" id="KW-1185">Reference proteome</keyword>
<name>A0ABY7CMC2_9BASI</name>
<sequence>MVTNLTLTAEKFESCFESSVLLIAFYIVPLIPDTNGFPTQKYYQSWLTTWHLQLSLAMQNLRAAAKLFGNIA</sequence>
<dbReference type="RefSeq" id="XP_053021869.1">
    <property type="nucleotide sequence ID" value="XM_053171013.1"/>
</dbReference>
<reference evidence="1" key="1">
    <citation type="submission" date="2022-10" db="EMBL/GenBank/DDBJ databases">
        <title>Puccinia triticina Genome sequencing and assembly.</title>
        <authorList>
            <person name="Li C."/>
        </authorList>
    </citation>
    <scope>NUCLEOTIDE SEQUENCE</scope>
    <source>
        <strain evidence="1">Pt15</strain>
    </source>
</reference>
<dbReference type="GeneID" id="77811897"/>
<proteinExistence type="predicted"/>
<accession>A0ABY7CMC2</accession>
<dbReference type="Proteomes" id="UP001164743">
    <property type="component" value="Chromosome 7A"/>
</dbReference>